<evidence type="ECO:0000256" key="6">
    <source>
        <dbReference type="ARBA" id="ARBA00022777"/>
    </source>
</evidence>
<feature type="domain" description="Response regulatory" evidence="16">
    <location>
        <begin position="1155"/>
        <end position="1270"/>
    </location>
</feature>
<evidence type="ECO:0000313" key="18">
    <source>
        <dbReference type="Proteomes" id="UP000269412"/>
    </source>
</evidence>
<dbReference type="InterPro" id="IPR036890">
    <property type="entry name" value="HATPase_C_sf"/>
</dbReference>
<dbReference type="PANTHER" id="PTHR43547:SF2">
    <property type="entry name" value="HYBRID SIGNAL TRANSDUCTION HISTIDINE KINASE C"/>
    <property type="match status" value="1"/>
</dbReference>
<dbReference type="Pfam" id="PF07495">
    <property type="entry name" value="Y_Y_Y"/>
    <property type="match status" value="1"/>
</dbReference>
<dbReference type="InterPro" id="IPR018060">
    <property type="entry name" value="HTH_AraC"/>
</dbReference>
<evidence type="ECO:0000259" key="16">
    <source>
        <dbReference type="PROSITE" id="PS50110"/>
    </source>
</evidence>
<dbReference type="OrthoDB" id="358279at2"/>
<evidence type="ECO:0000256" key="9">
    <source>
        <dbReference type="ARBA" id="ARBA00023015"/>
    </source>
</evidence>
<dbReference type="CDD" id="cd00146">
    <property type="entry name" value="PKD"/>
    <property type="match status" value="1"/>
</dbReference>
<dbReference type="InterPro" id="IPR009057">
    <property type="entry name" value="Homeodomain-like_sf"/>
</dbReference>
<keyword evidence="12" id="KW-0812">Transmembrane</keyword>
<dbReference type="FunFam" id="3.30.565.10:FF:000037">
    <property type="entry name" value="Hybrid sensor histidine kinase/response regulator"/>
    <property type="match status" value="1"/>
</dbReference>
<evidence type="ECO:0000256" key="4">
    <source>
        <dbReference type="ARBA" id="ARBA00022679"/>
    </source>
</evidence>
<keyword evidence="4" id="KW-0808">Transferase</keyword>
<dbReference type="InterPro" id="IPR003594">
    <property type="entry name" value="HATPase_dom"/>
</dbReference>
<comment type="caution">
    <text evidence="17">The sequence shown here is derived from an EMBL/GenBank/DDBJ whole genome shotgun (WGS) entry which is preliminary data.</text>
</comment>
<dbReference type="SUPFAM" id="SSF46689">
    <property type="entry name" value="Homeodomain-like"/>
    <property type="match status" value="1"/>
</dbReference>
<reference evidence="17 18" key="1">
    <citation type="submission" date="2018-10" db="EMBL/GenBank/DDBJ databases">
        <title>Genomic Encyclopedia of Archaeal and Bacterial Type Strains, Phase II (KMG-II): from individual species to whole genera.</title>
        <authorList>
            <person name="Goeker M."/>
        </authorList>
    </citation>
    <scope>NUCLEOTIDE SEQUENCE [LARGE SCALE GENOMIC DNA]</scope>
    <source>
        <strain evidence="17 18">DSM 25230</strain>
    </source>
</reference>
<dbReference type="PROSITE" id="PS50109">
    <property type="entry name" value="HIS_KIN"/>
    <property type="match status" value="1"/>
</dbReference>
<evidence type="ECO:0000256" key="8">
    <source>
        <dbReference type="ARBA" id="ARBA00023012"/>
    </source>
</evidence>
<evidence type="ECO:0000259" key="14">
    <source>
        <dbReference type="PROSITE" id="PS01124"/>
    </source>
</evidence>
<protein>
    <recommendedName>
        <fullName evidence="2">histidine kinase</fullName>
        <ecNumber evidence="2">2.7.13.3</ecNumber>
    </recommendedName>
</protein>
<feature type="modified residue" description="4-aspartylphosphate" evidence="11">
    <location>
        <position position="1203"/>
    </location>
</feature>
<keyword evidence="8" id="KW-0902">Two-component regulatory system</keyword>
<dbReference type="SUPFAM" id="SSF55874">
    <property type="entry name" value="ATPase domain of HSP90 chaperone/DNA topoisomerase II/histidine kinase"/>
    <property type="match status" value="1"/>
</dbReference>
<keyword evidence="5" id="KW-0547">Nucleotide-binding</keyword>
<evidence type="ECO:0000256" key="11">
    <source>
        <dbReference type="PROSITE-ProRule" id="PRU00169"/>
    </source>
</evidence>
<dbReference type="EMBL" id="RBIQ01000007">
    <property type="protein sequence ID" value="RKR14559.1"/>
    <property type="molecule type" value="Genomic_DNA"/>
</dbReference>
<accession>A0A495ED61</accession>
<dbReference type="SMART" id="SM00342">
    <property type="entry name" value="HTH_ARAC"/>
    <property type="match status" value="1"/>
</dbReference>
<dbReference type="InterPro" id="IPR003661">
    <property type="entry name" value="HisK_dim/P_dom"/>
</dbReference>
<dbReference type="InterPro" id="IPR013783">
    <property type="entry name" value="Ig-like_fold"/>
</dbReference>
<dbReference type="Gene3D" id="3.40.50.2300">
    <property type="match status" value="1"/>
</dbReference>
<dbReference type="SMART" id="SM00448">
    <property type="entry name" value="REC"/>
    <property type="match status" value="1"/>
</dbReference>
<dbReference type="GO" id="GO:0003700">
    <property type="term" value="F:DNA-binding transcription factor activity"/>
    <property type="evidence" value="ECO:0007669"/>
    <property type="project" value="InterPro"/>
</dbReference>
<dbReference type="FunFam" id="1.10.10.60:FF:000284">
    <property type="entry name" value="Two-component system sensor histidine kinase/response regulator"/>
    <property type="match status" value="1"/>
</dbReference>
<keyword evidence="9" id="KW-0805">Transcription regulation</keyword>
<evidence type="ECO:0000256" key="5">
    <source>
        <dbReference type="ARBA" id="ARBA00022741"/>
    </source>
</evidence>
<dbReference type="RefSeq" id="WP_121063878.1">
    <property type="nucleotide sequence ID" value="NZ_RBIQ01000007.1"/>
</dbReference>
<feature type="domain" description="HTH araC/xylS-type" evidence="14">
    <location>
        <begin position="1302"/>
        <end position="1401"/>
    </location>
</feature>
<feature type="chain" id="PRO_5019714804" description="histidine kinase" evidence="13">
    <location>
        <begin position="30"/>
        <end position="1410"/>
    </location>
</feature>
<keyword evidence="13" id="KW-0732">Signal</keyword>
<evidence type="ECO:0000256" key="2">
    <source>
        <dbReference type="ARBA" id="ARBA00012438"/>
    </source>
</evidence>
<dbReference type="InterPro" id="IPR005467">
    <property type="entry name" value="His_kinase_dom"/>
</dbReference>
<feature type="domain" description="Histidine kinase" evidence="15">
    <location>
        <begin position="881"/>
        <end position="1104"/>
    </location>
</feature>
<dbReference type="Gene3D" id="2.130.10.10">
    <property type="entry name" value="YVTN repeat-like/Quinoprotein amine dehydrogenase"/>
    <property type="match status" value="3"/>
</dbReference>
<dbReference type="PANTHER" id="PTHR43547">
    <property type="entry name" value="TWO-COMPONENT HISTIDINE KINASE"/>
    <property type="match status" value="1"/>
</dbReference>
<dbReference type="FunFam" id="1.10.287.130:FF:000045">
    <property type="entry name" value="Two-component system sensor histidine kinase/response regulator"/>
    <property type="match status" value="1"/>
</dbReference>
<dbReference type="EC" id="2.7.13.3" evidence="2"/>
<dbReference type="GO" id="GO:0000155">
    <property type="term" value="F:phosphorelay sensor kinase activity"/>
    <property type="evidence" value="ECO:0007669"/>
    <property type="project" value="InterPro"/>
</dbReference>
<keyword evidence="12" id="KW-0472">Membrane</keyword>
<dbReference type="InterPro" id="IPR015943">
    <property type="entry name" value="WD40/YVTN_repeat-like_dom_sf"/>
</dbReference>
<dbReference type="GO" id="GO:0043565">
    <property type="term" value="F:sequence-specific DNA binding"/>
    <property type="evidence" value="ECO:0007669"/>
    <property type="project" value="InterPro"/>
</dbReference>
<dbReference type="InterPro" id="IPR004358">
    <property type="entry name" value="Sig_transdc_His_kin-like_C"/>
</dbReference>
<keyword evidence="10" id="KW-0804">Transcription</keyword>
<keyword evidence="7" id="KW-0067">ATP-binding</keyword>
<sequence length="1410" mass="161991">MKNVFYDNKSIRLVCILVLIFLYSNTCLAQEAIKFEHITTQNGLSQNDVNAIYQDSKGFLWFATHDGLNKYDGYGFTLYLPNAKDSLSISSNLVYNIVGEKKGNLWVGTTGSGLNYFDQETETFTQYKHNDDDSFSLINDYVTTMLLDSKNRLWVGTSEGLNMVDLEKSNSILKFNHFYPEQSVNKRFPKSTTISSIYEDRNGKIWIGTLNGLFVMSRNKDGDYYMNQLEWSFGLPRTVIGGLGEDKFGRLIIGSGDGIYISKDATKSKVELVYRVFCNDVLIDNTNGIWVGTNDGLLSFENHDKDALPKLNGHYTYDSRNTYSLSKNVVKSLFMDKTGIIWVGTNGGGVNKYDAERKQFQHFKKNLNPNSLSYDKIRSIYEDSNGSLWIGTEGGGLNMLLKKDDNGQYDKFQIFPNIKKPFAINETIKDGKKTLFVGVEGYPGLLQFDITNPKNVKQKDINEVINIDRSVFSLLTDKKQNIWIGTYGEGVFRWTINEETNAYINENFKNIKYKTNTISDDIIRSIYEDSKGNIWLGTASGLNKLTPEEKYKKEPKFIVYKNESSEINSISHNYILALHESKAGDFWVGTFGGGLNKLVPGKDGEKEKFVSYTQADGLPNNVIKGILEDDEGNLWLSTNKGLSRFNPLDKTFKNYDVNDGLQNNEFQELAALRRKDGEMLFGGVNGFNAFYPENIKENRIAAETVITDFFISNEQVEIGEKINGRVILDKNIDQLKEIELKYSENSFSFEFSALHFAAPEKNSFAYMLENFDSDWIKTTSDKRFATYTNLEPGDYTLKVKAFNNDGYSDVTPSEIKIKVIPPWWRNTIAYVVYGLLIMGLLWLFWRYTFIRTTKKLQLEYEFLEREKSEELNRIKLDFFTNVSHEFRTPLSLIKGPLEYLQKNYEELESDKVQKQFKVIKKNSDYLHRLVNQLLDFRKINQGKMRLVVRPTNTVAFIKEIAEPFQFQASRRLINFKIKVLKDPIKSWLDHDALEKIMNNLLSNAFKFTNKNGTIEIEVSQDKKNNIEYIVVKIKDNGIGIAKEKLQSIFEKFHSEKGKGKMNSEGIGIGLAFTKNLIELHKGSIEVITEPDKGSEFAFMLPKNKEAYLNSEEITCKEETDNDFLIRSSEAESFAKDLNDEIDDDILSQKSTEKPTLLVVDDNAQIRDFIRDVLEDSYTIYEAENGERGLEVSHEVMPNIVISDVLMPIMDGLEFCKRMKNGRETSHIPIIILTAKSSQENELKGLQIGADDYLKKPFDVELLLLKINNIIKRREKLRERFNKEIILQPKEVAVTSLDEKFLQQAMDIIEKHMMNTEFNVEMLVKEMGHSRTNLYMKFKELTGLSSGEFIRNVRLKRAVQLLENSDLPVKDIMYKTGFNTSSYFSKCFRKQFGVTPSQYVRKKPTNTSIEE</sequence>
<dbReference type="SUPFAM" id="SSF47384">
    <property type="entry name" value="Homodimeric domain of signal transducing histidine kinase"/>
    <property type="match status" value="1"/>
</dbReference>
<evidence type="ECO:0000256" key="13">
    <source>
        <dbReference type="SAM" id="SignalP"/>
    </source>
</evidence>
<gene>
    <name evidence="17" type="ORF">CLV91_0636</name>
</gene>
<dbReference type="Gene3D" id="2.60.40.10">
    <property type="entry name" value="Immunoglobulins"/>
    <property type="match status" value="1"/>
</dbReference>
<dbReference type="Proteomes" id="UP000269412">
    <property type="component" value="Unassembled WGS sequence"/>
</dbReference>
<keyword evidence="12" id="KW-1133">Transmembrane helix</keyword>
<evidence type="ECO:0000256" key="7">
    <source>
        <dbReference type="ARBA" id="ARBA00022840"/>
    </source>
</evidence>
<keyword evidence="18" id="KW-1185">Reference proteome</keyword>
<dbReference type="SUPFAM" id="SSF63829">
    <property type="entry name" value="Calcium-dependent phosphotriesterase"/>
    <property type="match status" value="3"/>
</dbReference>
<dbReference type="InterPro" id="IPR011006">
    <property type="entry name" value="CheY-like_superfamily"/>
</dbReference>
<dbReference type="Pfam" id="PF07494">
    <property type="entry name" value="Reg_prop"/>
    <property type="match status" value="7"/>
</dbReference>
<feature type="signal peptide" evidence="13">
    <location>
        <begin position="1"/>
        <end position="29"/>
    </location>
</feature>
<dbReference type="Gene3D" id="1.10.287.130">
    <property type="match status" value="1"/>
</dbReference>
<proteinExistence type="predicted"/>
<dbReference type="Gene3D" id="1.10.10.60">
    <property type="entry name" value="Homeodomain-like"/>
    <property type="match status" value="1"/>
</dbReference>
<name>A0A495ED61_9FLAO</name>
<evidence type="ECO:0000256" key="10">
    <source>
        <dbReference type="ARBA" id="ARBA00023163"/>
    </source>
</evidence>
<dbReference type="Pfam" id="PF00072">
    <property type="entry name" value="Response_reg"/>
    <property type="match status" value="1"/>
</dbReference>
<evidence type="ECO:0000256" key="3">
    <source>
        <dbReference type="ARBA" id="ARBA00022553"/>
    </source>
</evidence>
<dbReference type="Pfam" id="PF00512">
    <property type="entry name" value="HisKA"/>
    <property type="match status" value="1"/>
</dbReference>
<organism evidence="17 18">
    <name type="scientific">Maribacter vaceletii</name>
    <dbReference type="NCBI Taxonomy" id="1206816"/>
    <lineage>
        <taxon>Bacteria</taxon>
        <taxon>Pseudomonadati</taxon>
        <taxon>Bacteroidota</taxon>
        <taxon>Flavobacteriia</taxon>
        <taxon>Flavobacteriales</taxon>
        <taxon>Flavobacteriaceae</taxon>
        <taxon>Maribacter</taxon>
    </lineage>
</organism>
<dbReference type="CDD" id="cd00082">
    <property type="entry name" value="HisKA"/>
    <property type="match status" value="1"/>
</dbReference>
<keyword evidence="6 17" id="KW-0418">Kinase</keyword>
<dbReference type="PROSITE" id="PS01124">
    <property type="entry name" value="HTH_ARAC_FAMILY_2"/>
    <property type="match status" value="1"/>
</dbReference>
<dbReference type="Pfam" id="PF02518">
    <property type="entry name" value="HATPase_c"/>
    <property type="match status" value="1"/>
</dbReference>
<dbReference type="Pfam" id="PF12833">
    <property type="entry name" value="HTH_18"/>
    <property type="match status" value="1"/>
</dbReference>
<dbReference type="InterPro" id="IPR011123">
    <property type="entry name" value="Y_Y_Y"/>
</dbReference>
<evidence type="ECO:0000256" key="12">
    <source>
        <dbReference type="SAM" id="Phobius"/>
    </source>
</evidence>
<dbReference type="InterPro" id="IPR036097">
    <property type="entry name" value="HisK_dim/P_sf"/>
</dbReference>
<dbReference type="SMART" id="SM00388">
    <property type="entry name" value="HisKA"/>
    <property type="match status" value="1"/>
</dbReference>
<dbReference type="Gene3D" id="3.30.565.10">
    <property type="entry name" value="Histidine kinase-like ATPase, C-terminal domain"/>
    <property type="match status" value="1"/>
</dbReference>
<dbReference type="InterPro" id="IPR011110">
    <property type="entry name" value="Reg_prop"/>
</dbReference>
<evidence type="ECO:0000259" key="15">
    <source>
        <dbReference type="PROSITE" id="PS50109"/>
    </source>
</evidence>
<dbReference type="FunFam" id="2.60.40.10:FF:000791">
    <property type="entry name" value="Two-component system sensor histidine kinase/response regulator"/>
    <property type="match status" value="1"/>
</dbReference>
<dbReference type="SUPFAM" id="SSF52172">
    <property type="entry name" value="CheY-like"/>
    <property type="match status" value="1"/>
</dbReference>
<evidence type="ECO:0000256" key="1">
    <source>
        <dbReference type="ARBA" id="ARBA00000085"/>
    </source>
</evidence>
<dbReference type="GO" id="GO:0005524">
    <property type="term" value="F:ATP binding"/>
    <property type="evidence" value="ECO:0007669"/>
    <property type="project" value="UniProtKB-KW"/>
</dbReference>
<dbReference type="CDD" id="cd00075">
    <property type="entry name" value="HATPase"/>
    <property type="match status" value="1"/>
</dbReference>
<dbReference type="PROSITE" id="PS50110">
    <property type="entry name" value="RESPONSE_REGULATORY"/>
    <property type="match status" value="1"/>
</dbReference>
<keyword evidence="3 11" id="KW-0597">Phosphoprotein</keyword>
<dbReference type="PRINTS" id="PR00344">
    <property type="entry name" value="BCTRLSENSOR"/>
</dbReference>
<feature type="transmembrane region" description="Helical" evidence="12">
    <location>
        <begin position="823"/>
        <end position="845"/>
    </location>
</feature>
<dbReference type="SMART" id="SM00387">
    <property type="entry name" value="HATPase_c"/>
    <property type="match status" value="1"/>
</dbReference>
<dbReference type="InterPro" id="IPR001789">
    <property type="entry name" value="Sig_transdc_resp-reg_receiver"/>
</dbReference>
<comment type="catalytic activity">
    <reaction evidence="1">
        <text>ATP + protein L-histidine = ADP + protein N-phospho-L-histidine.</text>
        <dbReference type="EC" id="2.7.13.3"/>
    </reaction>
</comment>
<evidence type="ECO:0000313" key="17">
    <source>
        <dbReference type="EMBL" id="RKR14559.1"/>
    </source>
</evidence>